<organism evidence="2 3">
    <name type="scientific">Rossellomorea pakistanensis</name>
    <dbReference type="NCBI Taxonomy" id="992288"/>
    <lineage>
        <taxon>Bacteria</taxon>
        <taxon>Bacillati</taxon>
        <taxon>Bacillota</taxon>
        <taxon>Bacilli</taxon>
        <taxon>Bacillales</taxon>
        <taxon>Bacillaceae</taxon>
        <taxon>Rossellomorea</taxon>
    </lineage>
</organism>
<gene>
    <name evidence="2" type="ORF">JOC86_000126</name>
</gene>
<proteinExistence type="predicted"/>
<keyword evidence="1" id="KW-1133">Transmembrane helix</keyword>
<feature type="transmembrane region" description="Helical" evidence="1">
    <location>
        <begin position="73"/>
        <end position="94"/>
    </location>
</feature>
<evidence type="ECO:0000256" key="1">
    <source>
        <dbReference type="SAM" id="Phobius"/>
    </source>
</evidence>
<dbReference type="Pfam" id="PF17247">
    <property type="entry name" value="DUF5316"/>
    <property type="match status" value="1"/>
</dbReference>
<reference evidence="2 3" key="1">
    <citation type="submission" date="2021-01" db="EMBL/GenBank/DDBJ databases">
        <title>Genomic Encyclopedia of Type Strains, Phase IV (KMG-IV): sequencing the most valuable type-strain genomes for metagenomic binning, comparative biology and taxonomic classification.</title>
        <authorList>
            <person name="Goeker M."/>
        </authorList>
    </citation>
    <scope>NUCLEOTIDE SEQUENCE [LARGE SCALE GENOMIC DNA]</scope>
    <source>
        <strain evidence="2 3">DSM 24834</strain>
    </source>
</reference>
<accession>A0ABS2N6Z7</accession>
<dbReference type="Proteomes" id="UP001646157">
    <property type="component" value="Unassembled WGS sequence"/>
</dbReference>
<dbReference type="RefSeq" id="WP_205167855.1">
    <property type="nucleotide sequence ID" value="NZ_JAFBDZ010000001.1"/>
</dbReference>
<feature type="transmembrane region" description="Helical" evidence="1">
    <location>
        <begin position="29"/>
        <end position="52"/>
    </location>
</feature>
<dbReference type="EMBL" id="JAFBDZ010000001">
    <property type="protein sequence ID" value="MBM7583589.1"/>
    <property type="molecule type" value="Genomic_DNA"/>
</dbReference>
<protein>
    <recommendedName>
        <fullName evidence="4">DUF5316 domain-containing protein</fullName>
    </recommendedName>
</protein>
<keyword evidence="1" id="KW-0812">Transmembrane</keyword>
<evidence type="ECO:0000313" key="2">
    <source>
        <dbReference type="EMBL" id="MBM7583589.1"/>
    </source>
</evidence>
<keyword evidence="3" id="KW-1185">Reference proteome</keyword>
<name>A0ABS2N6Z7_9BACI</name>
<keyword evidence="1" id="KW-0472">Membrane</keyword>
<sequence>MKRAFFVGTLVAVIFFICGYFTELELFTLASGGLGLVSLLISGLLSGVFISGDQIRANAAIENRDEGKKRKRGMYVFALIGAPNLIVAILLTILS</sequence>
<evidence type="ECO:0008006" key="4">
    <source>
        <dbReference type="Google" id="ProtNLM"/>
    </source>
</evidence>
<evidence type="ECO:0000313" key="3">
    <source>
        <dbReference type="Proteomes" id="UP001646157"/>
    </source>
</evidence>
<comment type="caution">
    <text evidence="2">The sequence shown here is derived from an EMBL/GenBank/DDBJ whole genome shotgun (WGS) entry which is preliminary data.</text>
</comment>
<dbReference type="InterPro" id="IPR035167">
    <property type="entry name" value="DUF5316"/>
</dbReference>